<dbReference type="InterPro" id="IPR006148">
    <property type="entry name" value="Glc/Gal-6P_isomerase"/>
</dbReference>
<dbReference type="InterPro" id="IPR037171">
    <property type="entry name" value="NagB/RpiA_transferase-like"/>
</dbReference>
<dbReference type="GO" id="GO:0019262">
    <property type="term" value="P:N-acetylneuraminate catabolic process"/>
    <property type="evidence" value="ECO:0007669"/>
    <property type="project" value="TreeGrafter"/>
</dbReference>
<protein>
    <submittedName>
        <fullName evidence="3">Glucosamine-6-phosphate deaminase</fullName>
    </submittedName>
</protein>
<dbReference type="Gene3D" id="3.40.50.1360">
    <property type="match status" value="1"/>
</dbReference>
<dbReference type="Pfam" id="PF01182">
    <property type="entry name" value="Glucosamine_iso"/>
    <property type="match status" value="1"/>
</dbReference>
<evidence type="ECO:0000259" key="2">
    <source>
        <dbReference type="Pfam" id="PF01182"/>
    </source>
</evidence>
<name>A0A0E2H7E5_9FIRM</name>
<dbReference type="GO" id="GO:0004342">
    <property type="term" value="F:glucosamine-6-phosphate deaminase activity"/>
    <property type="evidence" value="ECO:0007669"/>
    <property type="project" value="InterPro"/>
</dbReference>
<organism evidence="3 4">
    <name type="scientific">[Clostridium] clostridioforme 90A8</name>
    <dbReference type="NCBI Taxonomy" id="999408"/>
    <lineage>
        <taxon>Bacteria</taxon>
        <taxon>Bacillati</taxon>
        <taxon>Bacillota</taxon>
        <taxon>Clostridia</taxon>
        <taxon>Lachnospirales</taxon>
        <taxon>Lachnospiraceae</taxon>
        <taxon>Enterocloster</taxon>
    </lineage>
</organism>
<dbReference type="Proteomes" id="UP000013085">
    <property type="component" value="Unassembled WGS sequence"/>
</dbReference>
<dbReference type="GO" id="GO:0005737">
    <property type="term" value="C:cytoplasm"/>
    <property type="evidence" value="ECO:0007669"/>
    <property type="project" value="TreeGrafter"/>
</dbReference>
<evidence type="ECO:0000313" key="4">
    <source>
        <dbReference type="Proteomes" id="UP000013085"/>
    </source>
</evidence>
<evidence type="ECO:0000313" key="3">
    <source>
        <dbReference type="EMBL" id="ENZ12165.1"/>
    </source>
</evidence>
<accession>A0A0E2H7E5</accession>
<dbReference type="PANTHER" id="PTHR11280:SF6">
    <property type="entry name" value="GLUCOSAMINE-6-PHOSPHATE ISOMERASE NAGB"/>
    <property type="match status" value="1"/>
</dbReference>
<dbReference type="GO" id="GO:0006046">
    <property type="term" value="P:N-acetylglucosamine catabolic process"/>
    <property type="evidence" value="ECO:0007669"/>
    <property type="project" value="TreeGrafter"/>
</dbReference>
<feature type="domain" description="Glucosamine/galactosamine-6-phosphate isomerase" evidence="2">
    <location>
        <begin position="8"/>
        <end position="227"/>
    </location>
</feature>
<dbReference type="PANTHER" id="PTHR11280">
    <property type="entry name" value="GLUCOSAMINE-6-PHOSPHATE ISOMERASE"/>
    <property type="match status" value="1"/>
</dbReference>
<proteinExistence type="predicted"/>
<gene>
    <name evidence="3" type="ORF">HMPREF1090_03794</name>
</gene>
<sequence length="243" mass="27901">MAVYILDNSEELGEKAADLIVKKLNEAIEKRGQARIILSTGASQFETIKYLVEKNVDWEKVTMFHLDEYLELPETHKASFRRYLKERFTSKVPVKVHFVNTEGDVEENLKELTREIRKDIIDIGVIGIGENGHIAFNDPPADFETQEAYRIVALEERCRKQQLNEGWFPTLDEVPFKAVSMTPYQIMQCETIVSSVPGERKAEAVRNTLKSEEVTNMVPATLLKTHKDWHLFLDKESSSLIDS</sequence>
<dbReference type="AlphaFoldDB" id="A0A0E2H7E5"/>
<dbReference type="GO" id="GO:0006043">
    <property type="term" value="P:glucosamine catabolic process"/>
    <property type="evidence" value="ECO:0007669"/>
    <property type="project" value="TreeGrafter"/>
</dbReference>
<dbReference type="InterPro" id="IPR004547">
    <property type="entry name" value="Glucosamine6P_isomerase"/>
</dbReference>
<dbReference type="EMBL" id="AGYR01000040">
    <property type="protein sequence ID" value="ENZ12165.1"/>
    <property type="molecule type" value="Genomic_DNA"/>
</dbReference>
<dbReference type="HOGENOM" id="CLU_049611_1_0_9"/>
<dbReference type="SUPFAM" id="SSF100950">
    <property type="entry name" value="NagB/RpiA/CoA transferase-like"/>
    <property type="match status" value="1"/>
</dbReference>
<keyword evidence="1" id="KW-0119">Carbohydrate metabolism</keyword>
<comment type="caution">
    <text evidence="3">The sequence shown here is derived from an EMBL/GenBank/DDBJ whole genome shotgun (WGS) entry which is preliminary data.</text>
</comment>
<dbReference type="GO" id="GO:0005975">
    <property type="term" value="P:carbohydrate metabolic process"/>
    <property type="evidence" value="ECO:0007669"/>
    <property type="project" value="InterPro"/>
</dbReference>
<evidence type="ECO:0000256" key="1">
    <source>
        <dbReference type="ARBA" id="ARBA00023277"/>
    </source>
</evidence>
<dbReference type="GO" id="GO:0042802">
    <property type="term" value="F:identical protein binding"/>
    <property type="evidence" value="ECO:0007669"/>
    <property type="project" value="TreeGrafter"/>
</dbReference>
<reference evidence="3 4" key="1">
    <citation type="submission" date="2013-01" db="EMBL/GenBank/DDBJ databases">
        <title>The Genome Sequence of Clostridium clostridioforme 90A8.</title>
        <authorList>
            <consortium name="The Broad Institute Genome Sequencing Platform"/>
            <person name="Earl A."/>
            <person name="Ward D."/>
            <person name="Feldgarden M."/>
            <person name="Gevers D."/>
            <person name="Courvalin P."/>
            <person name="Lambert T."/>
            <person name="Walker B."/>
            <person name="Young S.K."/>
            <person name="Zeng Q."/>
            <person name="Gargeya S."/>
            <person name="Fitzgerald M."/>
            <person name="Haas B."/>
            <person name="Abouelleil A."/>
            <person name="Alvarado L."/>
            <person name="Arachchi H.M."/>
            <person name="Berlin A.M."/>
            <person name="Chapman S.B."/>
            <person name="Dewar J."/>
            <person name="Goldberg J."/>
            <person name="Griggs A."/>
            <person name="Gujja S."/>
            <person name="Hansen M."/>
            <person name="Howarth C."/>
            <person name="Imamovic A."/>
            <person name="Larimer J."/>
            <person name="McCowan C."/>
            <person name="Murphy C."/>
            <person name="Neiman D."/>
            <person name="Pearson M."/>
            <person name="Priest M."/>
            <person name="Roberts A."/>
            <person name="Saif S."/>
            <person name="Shea T."/>
            <person name="Sisk P."/>
            <person name="Sykes S."/>
            <person name="Wortman J."/>
            <person name="Nusbaum C."/>
            <person name="Birren B."/>
        </authorList>
    </citation>
    <scope>NUCLEOTIDE SEQUENCE [LARGE SCALE GENOMIC DNA]</scope>
    <source>
        <strain evidence="3 4">90A8</strain>
    </source>
</reference>
<dbReference type="RefSeq" id="WP_002593842.1">
    <property type="nucleotide sequence ID" value="NZ_KB850980.1"/>
</dbReference>
<dbReference type="PATRIC" id="fig|999408.3.peg.4062"/>